<evidence type="ECO:0000256" key="4">
    <source>
        <dbReference type="ARBA" id="ARBA00022989"/>
    </source>
</evidence>
<feature type="transmembrane region" description="Helical" evidence="6">
    <location>
        <begin position="149"/>
        <end position="170"/>
    </location>
</feature>
<dbReference type="EMBL" id="DPIY01000012">
    <property type="protein sequence ID" value="HCT59064.1"/>
    <property type="molecule type" value="Genomic_DNA"/>
</dbReference>
<evidence type="ECO:0000313" key="8">
    <source>
        <dbReference type="Proteomes" id="UP000264071"/>
    </source>
</evidence>
<evidence type="ECO:0000313" key="7">
    <source>
        <dbReference type="EMBL" id="HCT59064.1"/>
    </source>
</evidence>
<organism evidence="7 8">
    <name type="scientific">Gemmatimonas aurantiaca</name>
    <dbReference type="NCBI Taxonomy" id="173480"/>
    <lineage>
        <taxon>Bacteria</taxon>
        <taxon>Pseudomonadati</taxon>
        <taxon>Gemmatimonadota</taxon>
        <taxon>Gemmatimonadia</taxon>
        <taxon>Gemmatimonadales</taxon>
        <taxon>Gemmatimonadaceae</taxon>
        <taxon>Gemmatimonas</taxon>
    </lineage>
</organism>
<dbReference type="PANTHER" id="PTHR37693:SF1">
    <property type="entry name" value="INTEGRAL MEMBRANE PROTEIN"/>
    <property type="match status" value="1"/>
</dbReference>
<evidence type="ECO:0000256" key="2">
    <source>
        <dbReference type="ARBA" id="ARBA00022475"/>
    </source>
</evidence>
<proteinExistence type="predicted"/>
<evidence type="ECO:0000256" key="6">
    <source>
        <dbReference type="SAM" id="Phobius"/>
    </source>
</evidence>
<reference evidence="7 8" key="1">
    <citation type="journal article" date="2018" name="Nat. Biotechnol.">
        <title>A standardized bacterial taxonomy based on genome phylogeny substantially revises the tree of life.</title>
        <authorList>
            <person name="Parks D.H."/>
            <person name="Chuvochina M."/>
            <person name="Waite D.W."/>
            <person name="Rinke C."/>
            <person name="Skarshewski A."/>
            <person name="Chaumeil P.A."/>
            <person name="Hugenholtz P."/>
        </authorList>
    </citation>
    <scope>NUCLEOTIDE SEQUENCE [LARGE SCALE GENOMIC DNA]</scope>
    <source>
        <strain evidence="7">UBA8844</strain>
    </source>
</reference>
<keyword evidence="5 6" id="KW-0472">Membrane</keyword>
<evidence type="ECO:0000256" key="1">
    <source>
        <dbReference type="ARBA" id="ARBA00004651"/>
    </source>
</evidence>
<accession>A0A3D4VE23</accession>
<evidence type="ECO:0000256" key="3">
    <source>
        <dbReference type="ARBA" id="ARBA00022692"/>
    </source>
</evidence>
<protein>
    <submittedName>
        <fullName evidence="7">TIGR00374 family protein</fullName>
    </submittedName>
</protein>
<feature type="transmembrane region" description="Helical" evidence="6">
    <location>
        <begin position="309"/>
        <end position="328"/>
    </location>
</feature>
<name>A0A3D4VE23_9BACT</name>
<evidence type="ECO:0000256" key="5">
    <source>
        <dbReference type="ARBA" id="ARBA00023136"/>
    </source>
</evidence>
<dbReference type="Proteomes" id="UP000264071">
    <property type="component" value="Unassembled WGS sequence"/>
</dbReference>
<keyword evidence="2" id="KW-1003">Cell membrane</keyword>
<dbReference type="GO" id="GO:0005886">
    <property type="term" value="C:plasma membrane"/>
    <property type="evidence" value="ECO:0007669"/>
    <property type="project" value="UniProtKB-SubCell"/>
</dbReference>
<comment type="subcellular location">
    <subcellularLocation>
        <location evidence="1">Cell membrane</location>
        <topology evidence="1">Multi-pass membrane protein</topology>
    </subcellularLocation>
</comment>
<sequence length="341" mass="36072">MTWQRWLVTALSFVLMLGVSAYVVAGHWPATGMPWLAWPVHAAALATVTAEIITRALKIQASARSCGIPLTFGTALRVCLAGDFAAAITPARSGAEPARFLVLAESGTPPASRVLVLFLELFLEMWSLALVCVVLAVLFRGRGASTTGLLGLVGGYSVFVLTVGAIGLVLSRRNAHGPPPAWARRIGLHAGRWRTIQHMLRGLRGAVHALRHAKPGLMLLAFTGSVLHVLFKVATLPILVFVGDPTLALTMDSLAPLVLWPLALFYGGVVVPAPGGGGFIEGAFAATLSDAIPVSMFAAALLWWRFYTFYLYILIGGLAAGDATLRALRRGAASHALPESP</sequence>
<dbReference type="OMA" id="CIMYFAP"/>
<dbReference type="NCBIfam" id="TIGR00374">
    <property type="entry name" value="flippase-like domain"/>
    <property type="match status" value="1"/>
</dbReference>
<comment type="caution">
    <text evidence="7">The sequence shown here is derived from an EMBL/GenBank/DDBJ whole genome shotgun (WGS) entry which is preliminary data.</text>
</comment>
<feature type="transmembrane region" description="Helical" evidence="6">
    <location>
        <begin position="217"/>
        <end position="242"/>
    </location>
</feature>
<keyword evidence="3 6" id="KW-0812">Transmembrane</keyword>
<dbReference type="Pfam" id="PF03706">
    <property type="entry name" value="LPG_synthase_TM"/>
    <property type="match status" value="1"/>
</dbReference>
<keyword evidence="4 6" id="KW-1133">Transmembrane helix</keyword>
<feature type="transmembrane region" description="Helical" evidence="6">
    <location>
        <begin position="114"/>
        <end position="137"/>
    </location>
</feature>
<dbReference type="AlphaFoldDB" id="A0A3D4VE23"/>
<gene>
    <name evidence="7" type="ORF">DGD08_17830</name>
</gene>
<dbReference type="InterPro" id="IPR022791">
    <property type="entry name" value="L-PG_synthase/AglD"/>
</dbReference>
<dbReference type="PANTHER" id="PTHR37693">
    <property type="entry name" value="PHOSPHATIDYLGLYCEROL LYSYLTRANSFERASE"/>
    <property type="match status" value="1"/>
</dbReference>